<evidence type="ECO:0000313" key="2">
    <source>
        <dbReference type="Proteomes" id="UP001549143"/>
    </source>
</evidence>
<reference evidence="1 2" key="1">
    <citation type="submission" date="2024-06" db="EMBL/GenBank/DDBJ databases">
        <title>Genomic Encyclopedia of Type Strains, Phase IV (KMG-IV): sequencing the most valuable type-strain genomes for metagenomic binning, comparative biology and taxonomic classification.</title>
        <authorList>
            <person name="Goeker M."/>
        </authorList>
    </citation>
    <scope>NUCLEOTIDE SEQUENCE [LARGE SCALE GENOMIC DNA]</scope>
    <source>
        <strain evidence="1 2">DSM 19730</strain>
    </source>
</reference>
<dbReference type="Proteomes" id="UP001549143">
    <property type="component" value="Unassembled WGS sequence"/>
</dbReference>
<evidence type="ECO:0000313" key="1">
    <source>
        <dbReference type="EMBL" id="MET3663137.1"/>
    </source>
</evidence>
<gene>
    <name evidence="1" type="ORF">ABID44_003492</name>
</gene>
<protein>
    <submittedName>
        <fullName evidence="1">Uncharacterized protein</fullName>
    </submittedName>
</protein>
<comment type="caution">
    <text evidence="1">The sequence shown here is derived from an EMBL/GenBank/DDBJ whole genome shotgun (WGS) entry which is preliminary data.</text>
</comment>
<proteinExistence type="predicted"/>
<dbReference type="RefSeq" id="WP_354152940.1">
    <property type="nucleotide sequence ID" value="NZ_JBEPMN010000019.1"/>
</dbReference>
<name>A0ABV2KQP0_9HYPH</name>
<keyword evidence="2" id="KW-1185">Reference proteome</keyword>
<dbReference type="EMBL" id="JBEPMN010000019">
    <property type="protein sequence ID" value="MET3663137.1"/>
    <property type="molecule type" value="Genomic_DNA"/>
</dbReference>
<sequence>MHILVKGKRDGSEQWLPLERAAELMELDAVEIEWALEEFGECESIDHIALDQDW</sequence>
<accession>A0ABV2KQP0</accession>
<organism evidence="1 2">
    <name type="scientific">Aquamicrobium ahrensii</name>
    <dbReference type="NCBI Taxonomy" id="469551"/>
    <lineage>
        <taxon>Bacteria</taxon>
        <taxon>Pseudomonadati</taxon>
        <taxon>Pseudomonadota</taxon>
        <taxon>Alphaproteobacteria</taxon>
        <taxon>Hyphomicrobiales</taxon>
        <taxon>Phyllobacteriaceae</taxon>
        <taxon>Aquamicrobium</taxon>
    </lineage>
</organism>